<comment type="caution">
    <text evidence="1">The sequence shown here is derived from an EMBL/GenBank/DDBJ whole genome shotgun (WGS) entry which is preliminary data.</text>
</comment>
<name>A0AAW2ER75_9HYME</name>
<proteinExistence type="predicted"/>
<organism evidence="1 2">
    <name type="scientific">Cardiocondyla obscurior</name>
    <dbReference type="NCBI Taxonomy" id="286306"/>
    <lineage>
        <taxon>Eukaryota</taxon>
        <taxon>Metazoa</taxon>
        <taxon>Ecdysozoa</taxon>
        <taxon>Arthropoda</taxon>
        <taxon>Hexapoda</taxon>
        <taxon>Insecta</taxon>
        <taxon>Pterygota</taxon>
        <taxon>Neoptera</taxon>
        <taxon>Endopterygota</taxon>
        <taxon>Hymenoptera</taxon>
        <taxon>Apocrita</taxon>
        <taxon>Aculeata</taxon>
        <taxon>Formicoidea</taxon>
        <taxon>Formicidae</taxon>
        <taxon>Myrmicinae</taxon>
        <taxon>Cardiocondyla</taxon>
    </lineage>
</organism>
<keyword evidence="2" id="KW-1185">Reference proteome</keyword>
<accession>A0AAW2ER75</accession>
<dbReference type="AlphaFoldDB" id="A0AAW2ER75"/>
<dbReference type="Proteomes" id="UP001430953">
    <property type="component" value="Unassembled WGS sequence"/>
</dbReference>
<evidence type="ECO:0000313" key="1">
    <source>
        <dbReference type="EMBL" id="KAL0104535.1"/>
    </source>
</evidence>
<sequence>MKHDVTETTRPFIAIENHDSGKLRASLGFARFKRRGRLIGRRATRRTANSTRFTTCILCHKQQVTFLTLDKCAETCEEERWRELIRRPGTEG</sequence>
<dbReference type="EMBL" id="JADYXP020000020">
    <property type="protein sequence ID" value="KAL0104535.1"/>
    <property type="molecule type" value="Genomic_DNA"/>
</dbReference>
<evidence type="ECO:0000313" key="2">
    <source>
        <dbReference type="Proteomes" id="UP001430953"/>
    </source>
</evidence>
<gene>
    <name evidence="1" type="ORF">PUN28_017332</name>
</gene>
<protein>
    <submittedName>
        <fullName evidence="1">Uncharacterized protein</fullName>
    </submittedName>
</protein>
<reference evidence="1 2" key="1">
    <citation type="submission" date="2023-03" db="EMBL/GenBank/DDBJ databases">
        <title>High recombination rates correlate with genetic variation in Cardiocondyla obscurior ants.</title>
        <authorList>
            <person name="Errbii M."/>
        </authorList>
    </citation>
    <scope>NUCLEOTIDE SEQUENCE [LARGE SCALE GENOMIC DNA]</scope>
    <source>
        <strain evidence="1">Alpha-2009</strain>
        <tissue evidence="1">Whole body</tissue>
    </source>
</reference>